<reference evidence="1 2" key="1">
    <citation type="journal article" date="2007" name="Int. J. Syst. Evol. Microbiol.">
        <title>Oceanobacillus profundus sp. nov., isolated from a deep-sea sediment core.</title>
        <authorList>
            <person name="Kim Y.G."/>
            <person name="Choi D.H."/>
            <person name="Hyun S."/>
            <person name="Cho B.C."/>
        </authorList>
    </citation>
    <scope>NUCLEOTIDE SEQUENCE [LARGE SCALE GENOMIC DNA]</scope>
    <source>
        <strain evidence="1 2">DSM 18246</strain>
    </source>
</reference>
<protein>
    <submittedName>
        <fullName evidence="1">Cell division protein FtsN</fullName>
    </submittedName>
</protein>
<dbReference type="InterPro" id="IPR022121">
    <property type="entry name" value="Peptidase_M73_camelysin"/>
</dbReference>
<dbReference type="Pfam" id="PF12389">
    <property type="entry name" value="Peptidase_M73"/>
    <property type="match status" value="1"/>
</dbReference>
<dbReference type="GO" id="GO:0051301">
    <property type="term" value="P:cell division"/>
    <property type="evidence" value="ECO:0007669"/>
    <property type="project" value="UniProtKB-KW"/>
</dbReference>
<keyword evidence="1" id="KW-0131">Cell cycle</keyword>
<comment type="caution">
    <text evidence="1">The sequence shown here is derived from an EMBL/GenBank/DDBJ whole genome shotgun (WGS) entry which is preliminary data.</text>
</comment>
<dbReference type="RefSeq" id="WP_118890211.1">
    <property type="nucleotide sequence ID" value="NZ_PHUT01000018.1"/>
</dbReference>
<dbReference type="EMBL" id="QWEH01000018">
    <property type="protein sequence ID" value="RHW29869.1"/>
    <property type="molecule type" value="Genomic_DNA"/>
</dbReference>
<sequence length="188" mass="20735">MSIKGKLIMSSFLAILGISLIAGGTSAYFTSIVSTNNTITNGSLVLGLNKQEIFHIENLVPGDIQETQFKLTNEGSVDMGDITLHTSYEIMDNGEPNNSDDLGNHLIVELLSNQGREETQIFEKTLAELILSPQQITKEFSAGSTAKEFTIRITFVDNGENQNHFQTDQLKFNWEFEAVQLSGNTDAE</sequence>
<gene>
    <name evidence="1" type="ORF">D1B32_19620</name>
</gene>
<dbReference type="InterPro" id="IPR023833">
    <property type="entry name" value="Signal_pept_SipW-depend-type"/>
</dbReference>
<keyword evidence="1" id="KW-0132">Cell division</keyword>
<dbReference type="Proteomes" id="UP000285456">
    <property type="component" value="Unassembled WGS sequence"/>
</dbReference>
<accession>A0A417YB15</accession>
<name>A0A417YB15_9BACI</name>
<evidence type="ECO:0000313" key="1">
    <source>
        <dbReference type="EMBL" id="RHW29869.1"/>
    </source>
</evidence>
<dbReference type="AlphaFoldDB" id="A0A417YB15"/>
<dbReference type="OrthoDB" id="2660939at2"/>
<organism evidence="1 2">
    <name type="scientific">Oceanobacillus profundus</name>
    <dbReference type="NCBI Taxonomy" id="372463"/>
    <lineage>
        <taxon>Bacteria</taxon>
        <taxon>Bacillati</taxon>
        <taxon>Bacillota</taxon>
        <taxon>Bacilli</taxon>
        <taxon>Bacillales</taxon>
        <taxon>Bacillaceae</taxon>
        <taxon>Oceanobacillus</taxon>
    </lineage>
</organism>
<dbReference type="NCBIfam" id="TIGR04088">
    <property type="entry name" value="cognate_SipW"/>
    <property type="match status" value="1"/>
</dbReference>
<evidence type="ECO:0000313" key="2">
    <source>
        <dbReference type="Proteomes" id="UP000285456"/>
    </source>
</evidence>
<proteinExistence type="predicted"/>
<keyword evidence="2" id="KW-1185">Reference proteome</keyword>